<evidence type="ECO:0000256" key="3">
    <source>
        <dbReference type="ARBA" id="ARBA00022747"/>
    </source>
</evidence>
<dbReference type="REBASE" id="69197">
    <property type="entry name" value="TpeTA4ORF2695P"/>
</dbReference>
<dbReference type="GeneID" id="301091104"/>
<dbReference type="HOGENOM" id="CLU_003347_0_0_12"/>
<dbReference type="GO" id="GO:0032259">
    <property type="term" value="P:methylation"/>
    <property type="evidence" value="ECO:0007669"/>
    <property type="project" value="UniProtKB-KW"/>
</dbReference>
<dbReference type="KEGG" id="tped:TPE_2695"/>
<evidence type="ECO:0000259" key="6">
    <source>
        <dbReference type="Pfam" id="PF02384"/>
    </source>
</evidence>
<evidence type="ECO:0000259" key="5">
    <source>
        <dbReference type="Pfam" id="PF01420"/>
    </source>
</evidence>
<feature type="domain" description="Type I restriction modification DNA specificity" evidence="5">
    <location>
        <begin position="907"/>
        <end position="1064"/>
    </location>
</feature>
<dbReference type="PROSITE" id="PS00092">
    <property type="entry name" value="N6_MTASE"/>
    <property type="match status" value="1"/>
</dbReference>
<dbReference type="PANTHER" id="PTHR43140:SF1">
    <property type="entry name" value="TYPE I RESTRICTION ENZYME ECOKI SPECIFICITY SUBUNIT"/>
    <property type="match status" value="1"/>
</dbReference>
<feature type="domain" description="DNA methylase adenine-specific" evidence="6">
    <location>
        <begin position="404"/>
        <end position="670"/>
    </location>
</feature>
<dbReference type="Gene3D" id="3.90.220.20">
    <property type="entry name" value="DNA methylase specificity domains"/>
    <property type="match status" value="2"/>
</dbReference>
<dbReference type="GO" id="GO:0009307">
    <property type="term" value="P:DNA restriction-modification system"/>
    <property type="evidence" value="ECO:0007669"/>
    <property type="project" value="UniProtKB-KW"/>
</dbReference>
<dbReference type="InterPro" id="IPR002052">
    <property type="entry name" value="DNA_methylase_N6_adenine_CS"/>
</dbReference>
<proteinExistence type="inferred from homology"/>
<dbReference type="Pfam" id="PF02384">
    <property type="entry name" value="N6_Mtase"/>
    <property type="match status" value="1"/>
</dbReference>
<dbReference type="AlphaFoldDB" id="S5ZR68"/>
<name>S5ZR68_9SPIR</name>
<comment type="similarity">
    <text evidence="1">Belongs to the N(4)/N(6)-methyltransferase family.</text>
</comment>
<dbReference type="PATRIC" id="fig|1291379.3.peg.2668"/>
<dbReference type="CDD" id="cd17252">
    <property type="entry name" value="RMtype1_S_EcoKI-TRD1-CR1_like"/>
    <property type="match status" value="1"/>
</dbReference>
<evidence type="ECO:0000256" key="4">
    <source>
        <dbReference type="ARBA" id="ARBA00023125"/>
    </source>
</evidence>
<dbReference type="InterPro" id="IPR029063">
    <property type="entry name" value="SAM-dependent_MTases_sf"/>
</dbReference>
<dbReference type="PRINTS" id="PR00507">
    <property type="entry name" value="N12N6MTFRASE"/>
</dbReference>
<keyword evidence="4" id="KW-0238">DNA-binding</keyword>
<evidence type="ECO:0000313" key="8">
    <source>
        <dbReference type="Proteomes" id="UP000015620"/>
    </source>
</evidence>
<evidence type="ECO:0000256" key="1">
    <source>
        <dbReference type="ARBA" id="ARBA00006594"/>
    </source>
</evidence>
<organism evidence="7 8">
    <name type="scientific">Treponema pedis str. T A4</name>
    <dbReference type="NCBI Taxonomy" id="1291379"/>
    <lineage>
        <taxon>Bacteria</taxon>
        <taxon>Pseudomonadati</taxon>
        <taxon>Spirochaetota</taxon>
        <taxon>Spirochaetia</taxon>
        <taxon>Spirochaetales</taxon>
        <taxon>Treponemataceae</taxon>
        <taxon>Treponema</taxon>
    </lineage>
</organism>
<dbReference type="InterPro" id="IPR051212">
    <property type="entry name" value="Type-I_RE_S_subunit"/>
</dbReference>
<reference evidence="7 8" key="1">
    <citation type="journal article" date="2013" name="PLoS ONE">
        <title>Genome-Wide Relatedness of Treponema pedis, from Gingiva and Necrotic Skin Lesions of Pigs, with the Human Oral Pathogen Treponema denticola.</title>
        <authorList>
            <person name="Svartstrom O."/>
            <person name="Mushtaq M."/>
            <person name="Pringle M."/>
            <person name="Segerman B."/>
        </authorList>
    </citation>
    <scope>NUCLEOTIDE SEQUENCE [LARGE SCALE GENOMIC DNA]</scope>
    <source>
        <strain evidence="7">T A4</strain>
    </source>
</reference>
<gene>
    <name evidence="7" type="ORF">TPE_2695</name>
</gene>
<dbReference type="Proteomes" id="UP000015620">
    <property type="component" value="Chromosome"/>
</dbReference>
<comment type="similarity">
    <text evidence="2">Belongs to the type-I restriction system S methylase family.</text>
</comment>
<accession>S5ZR68</accession>
<dbReference type="SUPFAM" id="SSF116734">
    <property type="entry name" value="DNA methylase specificity domain"/>
    <property type="match status" value="2"/>
</dbReference>
<dbReference type="RefSeq" id="WP_020966462.1">
    <property type="nucleotide sequence ID" value="NC_022097.1"/>
</dbReference>
<dbReference type="InterPro" id="IPR000055">
    <property type="entry name" value="Restrct_endonuc_typeI_TRD"/>
</dbReference>
<dbReference type="Gene3D" id="3.40.50.150">
    <property type="entry name" value="Vaccinia Virus protein VP39"/>
    <property type="match status" value="1"/>
</dbReference>
<protein>
    <submittedName>
        <fullName evidence="7">N-6 DNA methylase</fullName>
    </submittedName>
</protein>
<dbReference type="InterPro" id="IPR044946">
    <property type="entry name" value="Restrct_endonuc_typeI_TRD_sf"/>
</dbReference>
<dbReference type="EMBL" id="CP004120">
    <property type="protein sequence ID" value="AGT45167.1"/>
    <property type="molecule type" value="Genomic_DNA"/>
</dbReference>
<keyword evidence="7" id="KW-0808">Transferase</keyword>
<evidence type="ECO:0000313" key="7">
    <source>
        <dbReference type="EMBL" id="AGT45167.1"/>
    </source>
</evidence>
<feature type="domain" description="Type I restriction modification DNA specificity" evidence="5">
    <location>
        <begin position="1097"/>
        <end position="1260"/>
    </location>
</feature>
<keyword evidence="7" id="KW-0489">Methyltransferase</keyword>
<dbReference type="GO" id="GO:0003677">
    <property type="term" value="F:DNA binding"/>
    <property type="evidence" value="ECO:0007669"/>
    <property type="project" value="UniProtKB-KW"/>
</dbReference>
<sequence>MITKANLPEVLKNLRFIQSNLLFSKHFEKYNCGITVDFSNETITYPPEIDTGANTTTNFSQNENFVVLECVCRLLEKGYEPHTIFLEKSWQLGHTGKSGRADITVYDKDADGTPNQPYLIIECKTQGEEFTHAWETTLKDGGQLFSYFQQERATRFLCLYTSGFADGSIQNEYHLIKVEDNEKLLETLEHPKTYAKAGNSKELFDVWKETYKKDFSSVGLFEDDMQAYRIGKKNYTVADLKEIDYSSMQKKYHEFAKILRQHNVSGRENAFDKLVNLFLAKVVDEKENAANLAFHWKGAAYDDYFSLQDRLQKLYKTGMEQFLSEDVIYIDNDDIYNAFYLFKNDPDATRDTILTYFKQLKFFTNSDFSFIEVHNENLFRQNAVILLKVVQMLENIKLKTEEQNQFLGDLFEGFLNQGVKQSEGQFFTPQPLVRFIVSSLPLQTIINGKEHAPHVIDYACGAGHFLNEYAQQIKRFVEKKHLKKYYSAITGVEKEYRLSKVSKVAAFMYGQDDINIIYADALSRITGKKSVKNNSYSILISNPPYSVKGFLETLSSADKNRFSLTEFVNDTVKNNAIETFFIERAAQLLCDEGIAALILPSSILSNGGIYIKCREIILSSFDIIAIAEFGSGTFGQTGTNTVTLFLRKKKTQPLLADHYKNRVQSWFHNDKHKDIVFEDYRLFEAYCRHVGVKTEDYKALFTYTADWKKALGSYEIFKEYIKEFSNDTKAKAIQKKKISGKYTKEMQSDELERHIYYSVCQIEQEKLLFFCLTMTNGQEVVVIRSPAATKEMKVFLGYEWSGAKGNEGIKYLGVTNEREDDELTHNKGIRHIRTPLFNPADFEDTAKLNTLIRTAFEKKPVIIPDNLKEFASIIPLPFMLDFNRVKFDKALKLTADKKVEIKSKYPLVRLGEIAEIIRGVTYDKDMQTNERTKNIILTADNISLDGTFTVTKEIFVSDSVVFDNEKKLRKNDCFMCFSSGSRLHVGKLTCITENTNYYAGGFMGILRAKNGIASKYIFEILNEKSMREIIRSKATGSNILNLSNSISDIKIPLPPLDIQQHIVAECEKVNGEYGTAQKTIEENKRKIEKIMSEVKGEMMKIKDMCSLMKRGKSPIYGNSNLQIIKSGQARGYTDFDFETKYFAAEHFDVDNRILQTGDILINSTGIGTAGRVTLFELSGKFTVDSHITICRLNQNVIPKFILYSLAGIGFKTIEKMANGASGQIELSLEIISNISLCIPPLEEQQHIVQEIESYEAAITAAKSVVSACADKKKRILQKWL</sequence>
<dbReference type="InterPro" id="IPR003356">
    <property type="entry name" value="DNA_methylase_A-5"/>
</dbReference>
<dbReference type="Pfam" id="PF01420">
    <property type="entry name" value="Methylase_S"/>
    <property type="match status" value="2"/>
</dbReference>
<keyword evidence="3" id="KW-0680">Restriction system</keyword>
<dbReference type="STRING" id="1291379.TPE_2695"/>
<evidence type="ECO:0000256" key="2">
    <source>
        <dbReference type="ARBA" id="ARBA00010923"/>
    </source>
</evidence>
<dbReference type="PANTHER" id="PTHR43140">
    <property type="entry name" value="TYPE-1 RESTRICTION ENZYME ECOKI SPECIFICITY PROTEIN"/>
    <property type="match status" value="1"/>
</dbReference>
<keyword evidence="8" id="KW-1185">Reference proteome</keyword>
<dbReference type="GO" id="GO:0008170">
    <property type="term" value="F:N-methyltransferase activity"/>
    <property type="evidence" value="ECO:0007669"/>
    <property type="project" value="InterPro"/>
</dbReference>
<dbReference type="SUPFAM" id="SSF53335">
    <property type="entry name" value="S-adenosyl-L-methionine-dependent methyltransferases"/>
    <property type="match status" value="1"/>
</dbReference>